<name>A0A0D0C2X7_9AGAR</name>
<gene>
    <name evidence="1" type="ORF">GYMLUDRAFT_781170</name>
</gene>
<reference evidence="1 2" key="1">
    <citation type="submission" date="2014-04" db="EMBL/GenBank/DDBJ databases">
        <title>Evolutionary Origins and Diversification of the Mycorrhizal Mutualists.</title>
        <authorList>
            <consortium name="DOE Joint Genome Institute"/>
            <consortium name="Mycorrhizal Genomics Consortium"/>
            <person name="Kohler A."/>
            <person name="Kuo A."/>
            <person name="Nagy L.G."/>
            <person name="Floudas D."/>
            <person name="Copeland A."/>
            <person name="Barry K.W."/>
            <person name="Cichocki N."/>
            <person name="Veneault-Fourrey C."/>
            <person name="LaButti K."/>
            <person name="Lindquist E.A."/>
            <person name="Lipzen A."/>
            <person name="Lundell T."/>
            <person name="Morin E."/>
            <person name="Murat C."/>
            <person name="Riley R."/>
            <person name="Ohm R."/>
            <person name="Sun H."/>
            <person name="Tunlid A."/>
            <person name="Henrissat B."/>
            <person name="Grigoriev I.V."/>
            <person name="Hibbett D.S."/>
            <person name="Martin F."/>
        </authorList>
    </citation>
    <scope>NUCLEOTIDE SEQUENCE [LARGE SCALE GENOMIC DNA]</scope>
    <source>
        <strain evidence="1 2">FD-317 M1</strain>
    </source>
</reference>
<organism evidence="1 2">
    <name type="scientific">Collybiopsis luxurians FD-317 M1</name>
    <dbReference type="NCBI Taxonomy" id="944289"/>
    <lineage>
        <taxon>Eukaryota</taxon>
        <taxon>Fungi</taxon>
        <taxon>Dikarya</taxon>
        <taxon>Basidiomycota</taxon>
        <taxon>Agaricomycotina</taxon>
        <taxon>Agaricomycetes</taxon>
        <taxon>Agaricomycetidae</taxon>
        <taxon>Agaricales</taxon>
        <taxon>Marasmiineae</taxon>
        <taxon>Omphalotaceae</taxon>
        <taxon>Collybiopsis</taxon>
        <taxon>Collybiopsis luxurians</taxon>
    </lineage>
</organism>
<evidence type="ECO:0000313" key="1">
    <source>
        <dbReference type="EMBL" id="KIK56679.1"/>
    </source>
</evidence>
<protein>
    <submittedName>
        <fullName evidence="1">Uncharacterized protein</fullName>
    </submittedName>
</protein>
<dbReference type="EMBL" id="KN834796">
    <property type="protein sequence ID" value="KIK56679.1"/>
    <property type="molecule type" value="Genomic_DNA"/>
</dbReference>
<dbReference type="Proteomes" id="UP000053593">
    <property type="component" value="Unassembled WGS sequence"/>
</dbReference>
<accession>A0A0D0C2X7</accession>
<proteinExistence type="predicted"/>
<keyword evidence="2" id="KW-1185">Reference proteome</keyword>
<evidence type="ECO:0000313" key="2">
    <source>
        <dbReference type="Proteomes" id="UP000053593"/>
    </source>
</evidence>
<sequence>MDAPRGYARYPSGQGNVSLRNLLLLITERRANKPGYRACLTDSRHVHETVSTRDLPRELSAEPSPALNARTRLDSSHKARQVLALGMETEGRVLRTRLDLSNNLQLCQPTSAPSPKRRVIAPLFLPTQPRNPTTNGIWLDYIDRIDLERLFF</sequence>
<dbReference type="HOGENOM" id="CLU_1722585_0_0_1"/>
<dbReference type="AlphaFoldDB" id="A0A0D0C2X7"/>